<comment type="caution">
    <text evidence="3">The sequence shown here is derived from an EMBL/GenBank/DDBJ whole genome shotgun (WGS) entry which is preliminary data.</text>
</comment>
<dbReference type="PANTHER" id="PTHR36442:SF1">
    <property type="entry name" value="CYCLIC-DI-AMP PHOSPHODIESTERASE PGPH"/>
    <property type="match status" value="1"/>
</dbReference>
<evidence type="ECO:0000256" key="1">
    <source>
        <dbReference type="SAM" id="Phobius"/>
    </source>
</evidence>
<dbReference type="SUPFAM" id="SSF103473">
    <property type="entry name" value="MFS general substrate transporter"/>
    <property type="match status" value="1"/>
</dbReference>
<dbReference type="InterPro" id="IPR036259">
    <property type="entry name" value="MFS_trans_sf"/>
</dbReference>
<dbReference type="InterPro" id="IPR011621">
    <property type="entry name" value="Metal-dep_PHydrolase_7TM_intra"/>
</dbReference>
<evidence type="ECO:0000313" key="3">
    <source>
        <dbReference type="EMBL" id="NIZ40815.1"/>
    </source>
</evidence>
<accession>A0A968KWH4</accession>
<dbReference type="Pfam" id="PF07698">
    <property type="entry name" value="7TM-7TMR_HD"/>
    <property type="match status" value="1"/>
</dbReference>
<dbReference type="RefSeq" id="WP_167700398.1">
    <property type="nucleotide sequence ID" value="NZ_CP118174.1"/>
</dbReference>
<feature type="transmembrane region" description="Helical" evidence="1">
    <location>
        <begin position="359"/>
        <end position="379"/>
    </location>
</feature>
<dbReference type="InterPro" id="IPR006674">
    <property type="entry name" value="HD_domain"/>
</dbReference>
<dbReference type="AlphaFoldDB" id="A0A968KWH4"/>
<feature type="transmembrane region" description="Helical" evidence="1">
    <location>
        <begin position="323"/>
        <end position="347"/>
    </location>
</feature>
<feature type="transmembrane region" description="Helical" evidence="1">
    <location>
        <begin position="227"/>
        <end position="246"/>
    </location>
</feature>
<reference evidence="3 4" key="1">
    <citation type="submission" date="2020-03" db="EMBL/GenBank/DDBJ databases">
        <title>Spirochaetal bacteria isolated from arthropods constitute a novel genus Entomospira genus novum within the order Spirochaetales.</title>
        <authorList>
            <person name="Grana-Miraglia L."/>
            <person name="Sikutova S."/>
            <person name="Fingerle V."/>
            <person name="Sing A."/>
            <person name="Castillo-Ramirez S."/>
            <person name="Margos G."/>
            <person name="Rudolf I."/>
        </authorList>
    </citation>
    <scope>NUCLEOTIDE SEQUENCE [LARGE SCALE GENOMIC DNA]</scope>
    <source>
        <strain evidence="3 4">BR193</strain>
    </source>
</reference>
<dbReference type="InterPro" id="IPR003607">
    <property type="entry name" value="HD/PDEase_dom"/>
</dbReference>
<dbReference type="SMART" id="SM00471">
    <property type="entry name" value="HDc"/>
    <property type="match status" value="1"/>
</dbReference>
<keyword evidence="1" id="KW-1133">Transmembrane helix</keyword>
<keyword evidence="4" id="KW-1185">Reference proteome</keyword>
<dbReference type="CDD" id="cd00077">
    <property type="entry name" value="HDc"/>
    <property type="match status" value="1"/>
</dbReference>
<sequence>MLNPKYHFVTHFMKPLIHQRFYLLSYILLQIIIMILILFFAKGKPIWHDISTRYDTLQNHALIPSYNRESTQKIRQHFDLVRQSTLQANNPSTVLESVLANPKIQQLQLSANDIELIYTLTERLLHEIYEIGYLQEGLSKEGLLSGFVLLREKGKSDTIVQSRKLITKENLHSYLQSQTSHYDTPIQLLTESLVELFLQQNLLYLGIERHLVSEISPSILLQEQLGAALYILMINILLIIIIYHIYHEQVSKLHRYAPFAKRYYMLLFLTLLALVSTFFTLIWVGHKSTHPPILFAPGVVFGFMITFLFGYRHGLLFVLYYQSIVMIAVGFDMLSSLYLLLILPSAVYLASTAKTRTQLFFASPWQALVHGIVLITISLSSATEQFSIITIMIAMLIGLVVAPIALGLSPIIERVLNLPSHYRLLDLCDLNAPTLRRLQYLAPGTYTHSLNVAILAENACQRIGANGLLARVGSYYHDIGKMENPEYFVENQVKGVNKHNQMRANLSAAMIRAHVRNGYDLGKEIGLPQEILDIICQHHGQSLVSFFYTRAQTELTEHEQSLNEADFRYPGPRPRTKESATVMLADSVEAASHTLKNPSQNSILKLVEDIIAHKIETNELDESPLTLKDIGKIKHSLIQSLVGQYHHRIEYPEKKK</sequence>
<feature type="transmembrane region" description="Helical" evidence="1">
    <location>
        <begin position="21"/>
        <end position="41"/>
    </location>
</feature>
<feature type="transmembrane region" description="Helical" evidence="1">
    <location>
        <begin position="386"/>
        <end position="408"/>
    </location>
</feature>
<evidence type="ECO:0000259" key="2">
    <source>
        <dbReference type="SMART" id="SM00471"/>
    </source>
</evidence>
<dbReference type="Pfam" id="PF01966">
    <property type="entry name" value="HD"/>
    <property type="match status" value="1"/>
</dbReference>
<feature type="domain" description="HD/PDEase" evidence="2">
    <location>
        <begin position="441"/>
        <end position="600"/>
    </location>
</feature>
<dbReference type="Proteomes" id="UP000711995">
    <property type="component" value="Unassembled WGS sequence"/>
</dbReference>
<feature type="transmembrane region" description="Helical" evidence="1">
    <location>
        <begin position="292"/>
        <end position="311"/>
    </location>
</feature>
<dbReference type="InterPro" id="IPR052722">
    <property type="entry name" value="PgpH_phosphodiesterase"/>
</dbReference>
<feature type="transmembrane region" description="Helical" evidence="1">
    <location>
        <begin position="266"/>
        <end position="286"/>
    </location>
</feature>
<gene>
    <name evidence="3" type="ORF">HCT14_04765</name>
</gene>
<dbReference type="PANTHER" id="PTHR36442">
    <property type="entry name" value="CYCLIC-DI-AMP PHOSPHODIESTERASE PGPH"/>
    <property type="match status" value="1"/>
</dbReference>
<dbReference type="Gene3D" id="1.10.3210.10">
    <property type="entry name" value="Hypothetical protein af1432"/>
    <property type="match status" value="1"/>
</dbReference>
<dbReference type="EMBL" id="JAATLJ010000001">
    <property type="protein sequence ID" value="NIZ40815.1"/>
    <property type="molecule type" value="Genomic_DNA"/>
</dbReference>
<keyword evidence="1" id="KW-0812">Transmembrane</keyword>
<evidence type="ECO:0000313" key="4">
    <source>
        <dbReference type="Proteomes" id="UP000711995"/>
    </source>
</evidence>
<dbReference type="NCBIfam" id="TIGR00277">
    <property type="entry name" value="HDIG"/>
    <property type="match status" value="1"/>
</dbReference>
<dbReference type="SUPFAM" id="SSF109604">
    <property type="entry name" value="HD-domain/PDEase-like"/>
    <property type="match status" value="1"/>
</dbReference>
<proteinExistence type="predicted"/>
<protein>
    <submittedName>
        <fullName evidence="3">HDIG domain-containing protein</fullName>
    </submittedName>
</protein>
<name>A0A968KWH4_9SPIO</name>
<keyword evidence="1" id="KW-0472">Membrane</keyword>
<organism evidence="3 4">
    <name type="scientific">Entomospira entomophila</name>
    <dbReference type="NCBI Taxonomy" id="2719988"/>
    <lineage>
        <taxon>Bacteria</taxon>
        <taxon>Pseudomonadati</taxon>
        <taxon>Spirochaetota</taxon>
        <taxon>Spirochaetia</taxon>
        <taxon>Spirochaetales</taxon>
        <taxon>Spirochaetaceae</taxon>
        <taxon>Entomospira</taxon>
    </lineage>
</organism>
<dbReference type="InterPro" id="IPR006675">
    <property type="entry name" value="HDIG_dom"/>
</dbReference>